<accession>A0A4R6TYU9</accession>
<dbReference type="Proteomes" id="UP000295632">
    <property type="component" value="Unassembled WGS sequence"/>
</dbReference>
<comment type="caution">
    <text evidence="1">The sequence shown here is derived from an EMBL/GenBank/DDBJ whole genome shotgun (WGS) entry which is preliminary data.</text>
</comment>
<protein>
    <submittedName>
        <fullName evidence="1">Uncharacterized protein</fullName>
    </submittedName>
</protein>
<reference evidence="1 2" key="1">
    <citation type="submission" date="2019-03" db="EMBL/GenBank/DDBJ databases">
        <title>Genomic Encyclopedia of Type Strains, Phase IV (KMG-IV): sequencing the most valuable type-strain genomes for metagenomic binning, comparative biology and taxonomic classification.</title>
        <authorList>
            <person name="Goeker M."/>
        </authorList>
    </citation>
    <scope>NUCLEOTIDE SEQUENCE [LARGE SCALE GENOMIC DNA]</scope>
    <source>
        <strain evidence="1 2">DSM 28697</strain>
    </source>
</reference>
<name>A0A4R6TYU9_9BACI</name>
<keyword evidence="2" id="KW-1185">Reference proteome</keyword>
<dbReference type="EMBL" id="SNYJ01000008">
    <property type="protein sequence ID" value="TDQ39138.1"/>
    <property type="molecule type" value="Genomic_DNA"/>
</dbReference>
<evidence type="ECO:0000313" key="2">
    <source>
        <dbReference type="Proteomes" id="UP000295632"/>
    </source>
</evidence>
<evidence type="ECO:0000313" key="1">
    <source>
        <dbReference type="EMBL" id="TDQ39138.1"/>
    </source>
</evidence>
<gene>
    <name evidence="1" type="ORF">EV213_10885</name>
</gene>
<dbReference type="AlphaFoldDB" id="A0A4R6TYU9"/>
<sequence>MFSLHTKGHKCFIDSKRLRRDFFAAGVSLVAAFDFYAESLHFCFLNPPLLLFYEADDLRAEGDLILLETMHILVLFGKPHALTLFYLALYEDETK</sequence>
<proteinExistence type="predicted"/>
<organism evidence="1 2">
    <name type="scientific">Aureibacillus halotolerans</name>
    <dbReference type="NCBI Taxonomy" id="1508390"/>
    <lineage>
        <taxon>Bacteria</taxon>
        <taxon>Bacillati</taxon>
        <taxon>Bacillota</taxon>
        <taxon>Bacilli</taxon>
        <taxon>Bacillales</taxon>
        <taxon>Bacillaceae</taxon>
        <taxon>Aureibacillus</taxon>
    </lineage>
</organism>